<keyword evidence="6" id="KW-0378">Hydrolase</keyword>
<evidence type="ECO:0000256" key="4">
    <source>
        <dbReference type="ARBA" id="ARBA00022989"/>
    </source>
</evidence>
<evidence type="ECO:0000256" key="2">
    <source>
        <dbReference type="ARBA" id="ARBA00009045"/>
    </source>
</evidence>
<evidence type="ECO:0000256" key="6">
    <source>
        <dbReference type="RuleBase" id="RU362115"/>
    </source>
</evidence>
<reference evidence="8 9" key="1">
    <citation type="journal article" date="2016" name="Sci. Rep.">
        <title>The genome sequence of the outbreeding globe artichoke constructed de novo incorporating a phase-aware low-pass sequencing strategy of F1 progeny.</title>
        <authorList>
            <person name="Scaglione D."/>
            <person name="Reyes-Chin-Wo S."/>
            <person name="Acquadro A."/>
            <person name="Froenicke L."/>
            <person name="Portis E."/>
            <person name="Beitel C."/>
            <person name="Tirone M."/>
            <person name="Mauro R."/>
            <person name="Lo Monaco A."/>
            <person name="Mauromicale G."/>
            <person name="Faccioli P."/>
            <person name="Cattivelli L."/>
            <person name="Rieseberg L."/>
            <person name="Michelmore R."/>
            <person name="Lanteri S."/>
        </authorList>
    </citation>
    <scope>NUCLEOTIDE SEQUENCE [LARGE SCALE GENOMIC DNA]</scope>
    <source>
        <strain evidence="8">2C</strain>
    </source>
</reference>
<dbReference type="STRING" id="59895.A0A103XPZ8"/>
<dbReference type="Gramene" id="KVH94634">
    <property type="protein sequence ID" value="KVH94634"/>
    <property type="gene ID" value="Ccrd_003298"/>
</dbReference>
<dbReference type="Gene3D" id="1.20.1540.10">
    <property type="entry name" value="Rhomboid-like"/>
    <property type="match status" value="2"/>
</dbReference>
<accession>A0A103XPZ8</accession>
<dbReference type="InterPro" id="IPR022764">
    <property type="entry name" value="Peptidase_S54_rhomboid_dom"/>
</dbReference>
<dbReference type="Proteomes" id="UP000243975">
    <property type="component" value="Unassembled WGS sequence"/>
</dbReference>
<keyword evidence="5 6" id="KW-0472">Membrane</keyword>
<dbReference type="PANTHER" id="PTHR22936">
    <property type="entry name" value="RHOMBOID-RELATED"/>
    <property type="match status" value="1"/>
</dbReference>
<feature type="transmembrane region" description="Helical" evidence="6">
    <location>
        <begin position="204"/>
        <end position="226"/>
    </location>
</feature>
<organism evidence="8 9">
    <name type="scientific">Cynara cardunculus var. scolymus</name>
    <name type="common">Globe artichoke</name>
    <name type="synonym">Cynara scolymus</name>
    <dbReference type="NCBI Taxonomy" id="59895"/>
    <lineage>
        <taxon>Eukaryota</taxon>
        <taxon>Viridiplantae</taxon>
        <taxon>Streptophyta</taxon>
        <taxon>Embryophyta</taxon>
        <taxon>Tracheophyta</taxon>
        <taxon>Spermatophyta</taxon>
        <taxon>Magnoliopsida</taxon>
        <taxon>eudicotyledons</taxon>
        <taxon>Gunneridae</taxon>
        <taxon>Pentapetalae</taxon>
        <taxon>asterids</taxon>
        <taxon>campanulids</taxon>
        <taxon>Asterales</taxon>
        <taxon>Asteraceae</taxon>
        <taxon>Carduoideae</taxon>
        <taxon>Cardueae</taxon>
        <taxon>Carduinae</taxon>
        <taxon>Cynara</taxon>
    </lineage>
</organism>
<protein>
    <recommendedName>
        <fullName evidence="6">RHOMBOID-like protein</fullName>
        <ecNumber evidence="6">3.4.21.105</ecNumber>
    </recommendedName>
</protein>
<feature type="domain" description="Peptidase S54 rhomboid" evidence="7">
    <location>
        <begin position="180"/>
        <end position="221"/>
    </location>
</feature>
<comment type="caution">
    <text evidence="6">Lacks conserved residue(s) required for the propagation of feature annotation.</text>
</comment>
<feature type="transmembrane region" description="Helical" evidence="6">
    <location>
        <begin position="247"/>
        <end position="264"/>
    </location>
</feature>
<sequence length="265" mass="30339">MVGKNSHGHIEIKVQSVPPPPPPSLFRPPYEWYPWIVTMFVNIDIIIFIVSMYINNCPAHSRNCIGAPTLQRFAFENIHQNPLLGPSTDTLVKMGALDADKVIRGGQQWRILTCMWLHAGVFHIFANMLSLLGVGVRLEQEFGFESDWFIYCPESVVACCRRYSSGKRSPLVHQERYSMAALTTLIFMILINLMVGILPHVDNFAHIGGFVTGFFLGFILLIRPHFHWTSQPISPFGYYGHQRKTRYKLYQYILLILSIIVLIVM</sequence>
<dbReference type="EC" id="3.4.21.105" evidence="6"/>
<dbReference type="SUPFAM" id="SSF144091">
    <property type="entry name" value="Rhomboid-like"/>
    <property type="match status" value="1"/>
</dbReference>
<feature type="domain" description="Peptidase S54 rhomboid" evidence="7">
    <location>
        <begin position="106"/>
        <end position="153"/>
    </location>
</feature>
<comment type="caution">
    <text evidence="8">The sequence shown here is derived from an EMBL/GenBank/DDBJ whole genome shotgun (WGS) entry which is preliminary data.</text>
</comment>
<name>A0A103XPZ8_CYNCS</name>
<evidence type="ECO:0000259" key="7">
    <source>
        <dbReference type="Pfam" id="PF01694"/>
    </source>
</evidence>
<keyword evidence="6" id="KW-0645">Protease</keyword>
<keyword evidence="3 6" id="KW-0812">Transmembrane</keyword>
<dbReference type="GO" id="GO:0004252">
    <property type="term" value="F:serine-type endopeptidase activity"/>
    <property type="evidence" value="ECO:0007669"/>
    <property type="project" value="InterPro"/>
</dbReference>
<evidence type="ECO:0000256" key="3">
    <source>
        <dbReference type="ARBA" id="ARBA00022692"/>
    </source>
</evidence>
<feature type="transmembrane region" description="Helical" evidence="6">
    <location>
        <begin position="177"/>
        <end position="198"/>
    </location>
</feature>
<comment type="function">
    <text evidence="6">Serine protease involved in intramembrane proteolysis.</text>
</comment>
<dbReference type="Pfam" id="PF01694">
    <property type="entry name" value="Rhomboid"/>
    <property type="match status" value="2"/>
</dbReference>
<dbReference type="AlphaFoldDB" id="A0A103XPZ8"/>
<comment type="subcellular location">
    <subcellularLocation>
        <location evidence="1 6">Membrane</location>
        <topology evidence="1 6">Multi-pass membrane protein</topology>
    </subcellularLocation>
</comment>
<evidence type="ECO:0000256" key="1">
    <source>
        <dbReference type="ARBA" id="ARBA00004141"/>
    </source>
</evidence>
<keyword evidence="6" id="KW-0720">Serine protease</keyword>
<gene>
    <name evidence="8" type="ORF">Ccrd_003298</name>
</gene>
<keyword evidence="4 6" id="KW-1133">Transmembrane helix</keyword>
<comment type="catalytic activity">
    <reaction evidence="6">
        <text>Cleaves type-1 transmembrane domains using a catalytic dyad composed of serine and histidine that are contributed by different transmembrane domains.</text>
        <dbReference type="EC" id="3.4.21.105"/>
    </reaction>
</comment>
<dbReference type="PANTHER" id="PTHR22936:SF104">
    <property type="entry name" value="PEPTIDASE S54, RHOMBOID, RHOMBOID-LIKE SUPERFAMILY"/>
    <property type="match status" value="1"/>
</dbReference>
<evidence type="ECO:0000313" key="8">
    <source>
        <dbReference type="EMBL" id="KVH94634.1"/>
    </source>
</evidence>
<dbReference type="GO" id="GO:0016020">
    <property type="term" value="C:membrane"/>
    <property type="evidence" value="ECO:0007669"/>
    <property type="project" value="UniProtKB-SubCell"/>
</dbReference>
<dbReference type="EMBL" id="LEKV01004539">
    <property type="protein sequence ID" value="KVH94634.1"/>
    <property type="molecule type" value="Genomic_DNA"/>
</dbReference>
<evidence type="ECO:0000313" key="9">
    <source>
        <dbReference type="Proteomes" id="UP000243975"/>
    </source>
</evidence>
<dbReference type="GO" id="GO:0006508">
    <property type="term" value="P:proteolysis"/>
    <property type="evidence" value="ECO:0007669"/>
    <property type="project" value="UniProtKB-KW"/>
</dbReference>
<feature type="transmembrane region" description="Helical" evidence="6">
    <location>
        <begin position="32"/>
        <end position="54"/>
    </location>
</feature>
<dbReference type="InterPro" id="IPR035952">
    <property type="entry name" value="Rhomboid-like_sf"/>
</dbReference>
<keyword evidence="9" id="KW-1185">Reference proteome</keyword>
<proteinExistence type="inferred from homology"/>
<dbReference type="OMA" id="RILTCMW"/>
<comment type="similarity">
    <text evidence="2 6">Belongs to the peptidase S54 family.</text>
</comment>
<evidence type="ECO:0000256" key="5">
    <source>
        <dbReference type="ARBA" id="ARBA00023136"/>
    </source>
</evidence>
<dbReference type="InterPro" id="IPR002610">
    <property type="entry name" value="Peptidase_S54_rhomboid-like"/>
</dbReference>